<dbReference type="PANTHER" id="PTHR40866:SF1">
    <property type="entry name" value="BED-TYPE DOMAIN-CONTAINING PROTEIN"/>
    <property type="match status" value="1"/>
</dbReference>
<organism evidence="1 2">
    <name type="scientific">Phytophthora sojae (strain P6497)</name>
    <name type="common">Soybean stem and root rot agent</name>
    <name type="synonym">Phytophthora megasperma f. sp. glycines</name>
    <dbReference type="NCBI Taxonomy" id="1094619"/>
    <lineage>
        <taxon>Eukaryota</taxon>
        <taxon>Sar</taxon>
        <taxon>Stramenopiles</taxon>
        <taxon>Oomycota</taxon>
        <taxon>Peronosporomycetes</taxon>
        <taxon>Peronosporales</taxon>
        <taxon>Peronosporaceae</taxon>
        <taxon>Phytophthora</taxon>
    </lineage>
</organism>
<accession>G5A8P9</accession>
<name>G5A8P9_PHYSP</name>
<sequence length="426" mass="48166">MAHLDGKHAGYDAQFTSAQASTDRPFHMFQWLQWILMRNMPVHEVEDALTRAMSKLRPVTVKAVQKCMEGIAIKIGQDLKKELGILFGLMFDGWSHAGVHYVALFAVYEPDGKLRVPLLGLPPLADGNQTADVHVELFKNILDVYNKTLDMVGFMVGDKYNTNQAIANKMAVPLVGCASHRFNLAVNKFLAPYKTLLSGVNTLMVELRKENNRAVLKKYTELDPVKRCHARYIRIRAEIKMVEAFEQLIPTGAKHRKLVALFEHLKKFDSICKRLQRDDTDMDEVRLMFDALIVEYPVMAEHLRSTAKNVHAPAFETGIVKMISGCALTSAEEAALKCFKAGQAAGKKRKDREEDYAAQLLRGRGKKRTTSTSSTQYNPLVKMVPPTSNTVERLFLQCKLILTPQRRGMYPAHFEELAFLRVNRGM</sequence>
<dbReference type="InterPro" id="IPR012337">
    <property type="entry name" value="RNaseH-like_sf"/>
</dbReference>
<dbReference type="GeneID" id="20638455"/>
<dbReference type="Proteomes" id="UP000002640">
    <property type="component" value="Unassembled WGS sequence"/>
</dbReference>
<evidence type="ECO:0000313" key="1">
    <source>
        <dbReference type="EMBL" id="EGZ08275.1"/>
    </source>
</evidence>
<proteinExistence type="predicted"/>
<reference evidence="1 2" key="1">
    <citation type="journal article" date="2006" name="Science">
        <title>Phytophthora genome sequences uncover evolutionary origins and mechanisms of pathogenesis.</title>
        <authorList>
            <person name="Tyler B.M."/>
            <person name="Tripathy S."/>
            <person name="Zhang X."/>
            <person name="Dehal P."/>
            <person name="Jiang R.H."/>
            <person name="Aerts A."/>
            <person name="Arredondo F.D."/>
            <person name="Baxter L."/>
            <person name="Bensasson D."/>
            <person name="Beynon J.L."/>
            <person name="Chapman J."/>
            <person name="Damasceno C.M."/>
            <person name="Dorrance A.E."/>
            <person name="Dou D."/>
            <person name="Dickerman A.W."/>
            <person name="Dubchak I.L."/>
            <person name="Garbelotto M."/>
            <person name="Gijzen M."/>
            <person name="Gordon S.G."/>
            <person name="Govers F."/>
            <person name="Grunwald N.J."/>
            <person name="Huang W."/>
            <person name="Ivors K.L."/>
            <person name="Jones R.W."/>
            <person name="Kamoun S."/>
            <person name="Krampis K."/>
            <person name="Lamour K.H."/>
            <person name="Lee M.K."/>
            <person name="McDonald W.H."/>
            <person name="Medina M."/>
            <person name="Meijer H.J."/>
            <person name="Nordberg E.K."/>
            <person name="Maclean D.J."/>
            <person name="Ospina-Giraldo M.D."/>
            <person name="Morris P.F."/>
            <person name="Phuntumart V."/>
            <person name="Putnam N.H."/>
            <person name="Rash S."/>
            <person name="Rose J.K."/>
            <person name="Sakihama Y."/>
            <person name="Salamov A.A."/>
            <person name="Savidor A."/>
            <person name="Scheuring C.F."/>
            <person name="Smith B.M."/>
            <person name="Sobral B.W."/>
            <person name="Terry A."/>
            <person name="Torto-Alalibo T.A."/>
            <person name="Win J."/>
            <person name="Xu Z."/>
            <person name="Zhang H."/>
            <person name="Grigoriev I.V."/>
            <person name="Rokhsar D.S."/>
            <person name="Boore J.L."/>
        </authorList>
    </citation>
    <scope>NUCLEOTIDE SEQUENCE [LARGE SCALE GENOMIC DNA]</scope>
    <source>
        <strain evidence="1 2">P6497</strain>
    </source>
</reference>
<dbReference type="RefSeq" id="XP_009536447.1">
    <property type="nucleotide sequence ID" value="XM_009538152.1"/>
</dbReference>
<dbReference type="AlphaFoldDB" id="G5A8P9"/>
<keyword evidence="2" id="KW-1185">Reference proteome</keyword>
<protein>
    <recommendedName>
        <fullName evidence="3">DUF659 domain-containing protein</fullName>
    </recommendedName>
</protein>
<evidence type="ECO:0008006" key="3">
    <source>
        <dbReference type="Google" id="ProtNLM"/>
    </source>
</evidence>
<dbReference type="InParanoid" id="G5A8P9"/>
<dbReference type="EMBL" id="JH159161">
    <property type="protein sequence ID" value="EGZ08275.1"/>
    <property type="molecule type" value="Genomic_DNA"/>
</dbReference>
<dbReference type="OMA" id="KRCHARY"/>
<dbReference type="SUPFAM" id="SSF53098">
    <property type="entry name" value="Ribonuclease H-like"/>
    <property type="match status" value="1"/>
</dbReference>
<evidence type="ECO:0000313" key="2">
    <source>
        <dbReference type="Proteomes" id="UP000002640"/>
    </source>
</evidence>
<dbReference type="KEGG" id="psoj:PHYSODRAFT_254072"/>
<dbReference type="PANTHER" id="PTHR40866">
    <property type="entry name" value="BED-TYPE DOMAIN-CONTAINING PROTEIN"/>
    <property type="match status" value="1"/>
</dbReference>
<gene>
    <name evidence="1" type="ORF">PHYSODRAFT_254072</name>
</gene>